<feature type="domain" description="Olfactomedin-like" evidence="5">
    <location>
        <begin position="80"/>
        <end position="334"/>
    </location>
</feature>
<accession>A0A9X0CM16</accession>
<dbReference type="SUPFAM" id="SSF50998">
    <property type="entry name" value="Quinoprotein alcohol dehydrogenase-like"/>
    <property type="match status" value="1"/>
</dbReference>
<keyword evidence="7" id="KW-1185">Reference proteome</keyword>
<dbReference type="AlphaFoldDB" id="A0A9X0CM16"/>
<dbReference type="GO" id="GO:0007165">
    <property type="term" value="P:signal transduction"/>
    <property type="evidence" value="ECO:0007669"/>
    <property type="project" value="TreeGrafter"/>
</dbReference>
<evidence type="ECO:0000256" key="1">
    <source>
        <dbReference type="ARBA" id="ARBA00004613"/>
    </source>
</evidence>
<comment type="caution">
    <text evidence="6">The sequence shown here is derived from an EMBL/GenBank/DDBJ whole genome shotgun (WGS) entry which is preliminary data.</text>
</comment>
<proteinExistence type="predicted"/>
<feature type="chain" id="PRO_5040865598" evidence="4">
    <location>
        <begin position="23"/>
        <end position="336"/>
    </location>
</feature>
<dbReference type="EMBL" id="MU827305">
    <property type="protein sequence ID" value="KAJ7363621.1"/>
    <property type="molecule type" value="Genomic_DNA"/>
</dbReference>
<organism evidence="6 7">
    <name type="scientific">Desmophyllum pertusum</name>
    <dbReference type="NCBI Taxonomy" id="174260"/>
    <lineage>
        <taxon>Eukaryota</taxon>
        <taxon>Metazoa</taxon>
        <taxon>Cnidaria</taxon>
        <taxon>Anthozoa</taxon>
        <taxon>Hexacorallia</taxon>
        <taxon>Scleractinia</taxon>
        <taxon>Caryophylliina</taxon>
        <taxon>Caryophylliidae</taxon>
        <taxon>Desmophyllum</taxon>
    </lineage>
</organism>
<dbReference type="OrthoDB" id="5977920at2759"/>
<name>A0A9X0CM16_9CNID</name>
<reference evidence="6" key="1">
    <citation type="submission" date="2023-01" db="EMBL/GenBank/DDBJ databases">
        <title>Genome assembly of the deep-sea coral Lophelia pertusa.</title>
        <authorList>
            <person name="Herrera S."/>
            <person name="Cordes E."/>
        </authorList>
    </citation>
    <scope>NUCLEOTIDE SEQUENCE</scope>
    <source>
        <strain evidence="6">USNM1676648</strain>
        <tissue evidence="6">Polyp</tissue>
    </source>
</reference>
<evidence type="ECO:0000256" key="3">
    <source>
        <dbReference type="PROSITE-ProRule" id="PRU00446"/>
    </source>
</evidence>
<dbReference type="SMART" id="SM00284">
    <property type="entry name" value="OLF"/>
    <property type="match status" value="1"/>
</dbReference>
<evidence type="ECO:0000259" key="5">
    <source>
        <dbReference type="PROSITE" id="PS51132"/>
    </source>
</evidence>
<dbReference type="PROSITE" id="PS51132">
    <property type="entry name" value="OLF"/>
    <property type="match status" value="1"/>
</dbReference>
<keyword evidence="2" id="KW-0964">Secreted</keyword>
<comment type="caution">
    <text evidence="3">Lacks conserved residue(s) required for the propagation of feature annotation.</text>
</comment>
<dbReference type="InterPro" id="IPR011047">
    <property type="entry name" value="Quinoprotein_ADH-like_sf"/>
</dbReference>
<comment type="subcellular location">
    <subcellularLocation>
        <location evidence="1">Secreted</location>
    </subcellularLocation>
</comment>
<protein>
    <submittedName>
        <fullName evidence="6">Olfactomedin-like</fullName>
    </submittedName>
</protein>
<evidence type="ECO:0000256" key="4">
    <source>
        <dbReference type="SAM" id="SignalP"/>
    </source>
</evidence>
<dbReference type="InterPro" id="IPR050605">
    <property type="entry name" value="Olfactomedin-like_domain"/>
</dbReference>
<dbReference type="Pfam" id="PF02191">
    <property type="entry name" value="OLF"/>
    <property type="match status" value="1"/>
</dbReference>
<evidence type="ECO:0000313" key="7">
    <source>
        <dbReference type="Proteomes" id="UP001163046"/>
    </source>
</evidence>
<dbReference type="InterPro" id="IPR003112">
    <property type="entry name" value="Olfac-like_dom"/>
</dbReference>
<dbReference type="PANTHER" id="PTHR23192">
    <property type="entry name" value="OLFACTOMEDIN-RELATED"/>
    <property type="match status" value="1"/>
</dbReference>
<evidence type="ECO:0000256" key="2">
    <source>
        <dbReference type="ARBA" id="ARBA00022525"/>
    </source>
</evidence>
<evidence type="ECO:0000313" key="6">
    <source>
        <dbReference type="EMBL" id="KAJ7363621.1"/>
    </source>
</evidence>
<dbReference type="PANTHER" id="PTHR23192:SF87">
    <property type="entry name" value="AMASSIN-3"/>
    <property type="match status" value="1"/>
</dbReference>
<sequence>MVSRYLPLLCCALALLLGEGLGNSSVSGPRNKRSSYSSSKPSVKDIALELAKTHLLKMIADERADLKKAKESVYILQRDRCTNIKSVGKPVTHNTRSRTQGAWMKDPLGIMGTETIFVMKSYASQNVVEEFENMDMFKAGVARKTYKLPYKWDGTGGVVYGPFLYYNRENSNYIVKFNLHTERKEAEIRVSGYTARKNGYAWCGGYCGMDLAVDEQGLWVLWGSTGNSKRLYAYKIDVFKNEVTHSYTLGTEPMSSMGNAFVACGVIYCIDAYNSRSTTINFAYDTKTGKQWNPNIQFTNQYTYNSMVDYNPRERVLYAWDHHRQVTYSIAFEEEH</sequence>
<dbReference type="Proteomes" id="UP001163046">
    <property type="component" value="Unassembled WGS sequence"/>
</dbReference>
<feature type="signal peptide" evidence="4">
    <location>
        <begin position="1"/>
        <end position="22"/>
    </location>
</feature>
<dbReference type="GO" id="GO:0005615">
    <property type="term" value="C:extracellular space"/>
    <property type="evidence" value="ECO:0007669"/>
    <property type="project" value="TreeGrafter"/>
</dbReference>
<gene>
    <name evidence="6" type="primary">OLFML2B_3</name>
    <name evidence="6" type="ORF">OS493_009783</name>
</gene>
<keyword evidence="4" id="KW-0732">Signal</keyword>